<evidence type="ECO:0000256" key="1">
    <source>
        <dbReference type="SAM" id="Phobius"/>
    </source>
</evidence>
<keyword evidence="3" id="KW-1185">Reference proteome</keyword>
<sequence length="682" mass="76111">MKETKQPELRNLMISENVSEVHSDELKESLRQSSPSWLMRVGFSIPLLIIPIAYTILLVIMGYLHGKKQSSFGDTVLEVISVASTLWPILFAAVLGPLLKTIALFRAERGSTLGSLEFLLASQTTASALKNFITMGWIGSWVVVVLSVWSLSPLGGQAALRSLHRQQNPLWMETRAAYYLGNNRSEIYQYYRDGASVFFGASAAASLISNMRTILSASFSKQDTLVSHANSSSPYYNSTIADIGGQWEASRSGRRDLWRNVRIPFIELLPEYRSDNPHAWVPVPEDEIVPYTSLIGLPIRNGSFEGTGNSTMIVDFHYMVLSCRKAFDGREWVSNGSTALSFHNTNSERLLKHQFNEEGMGYRKIWLDLPNSSTTAEHINAQLDVEPQSKLQLVMGGECLDTQPTSNSLDVELIPMLRICDISTSYIDMEVTCRRLAADADLVCQANRVRHAPSYPIKGNWTALSNYRLPSKILTELTYMGASQHVAEPTVLETYLRDPLGLFRRSLGGYTSDYEPPGCFSSLPPYILERRLATALNTIVMSSYEVNIVTGGKGIGSEQNHWQNTTASWTEFDRDIYVLDKPWFITTVVSTVILIICAVANIIIRQRIKAPDFLDNITGLTRDSLFIDLPQSGSGKSGLDRLATIKNVSVRICDVYPEREVGRIALTTELNSPGLRWGRSYD</sequence>
<keyword evidence="1" id="KW-1133">Transmembrane helix</keyword>
<dbReference type="Proteomes" id="UP000245910">
    <property type="component" value="Chromosome I"/>
</dbReference>
<feature type="transmembrane region" description="Helical" evidence="1">
    <location>
        <begin position="583"/>
        <end position="604"/>
    </location>
</feature>
<proteinExistence type="predicted"/>
<feature type="transmembrane region" description="Helical" evidence="1">
    <location>
        <begin position="132"/>
        <end position="151"/>
    </location>
</feature>
<accession>A0A2L2TV89</accession>
<dbReference type="STRING" id="56646.A0A2L2TV89"/>
<evidence type="ECO:0000313" key="3">
    <source>
        <dbReference type="Proteomes" id="UP000245910"/>
    </source>
</evidence>
<keyword evidence="1" id="KW-0812">Transmembrane</keyword>
<dbReference type="OrthoDB" id="3692311at2759"/>
<protein>
    <submittedName>
        <fullName evidence="2">Uncharacterized protein</fullName>
    </submittedName>
</protein>
<feature type="transmembrane region" description="Helical" evidence="1">
    <location>
        <begin position="37"/>
        <end position="64"/>
    </location>
</feature>
<organism evidence="2 3">
    <name type="scientific">Fusarium venenatum</name>
    <dbReference type="NCBI Taxonomy" id="56646"/>
    <lineage>
        <taxon>Eukaryota</taxon>
        <taxon>Fungi</taxon>
        <taxon>Dikarya</taxon>
        <taxon>Ascomycota</taxon>
        <taxon>Pezizomycotina</taxon>
        <taxon>Sordariomycetes</taxon>
        <taxon>Hypocreomycetidae</taxon>
        <taxon>Hypocreales</taxon>
        <taxon>Nectriaceae</taxon>
        <taxon>Fusarium</taxon>
    </lineage>
</organism>
<reference evidence="3" key="1">
    <citation type="submission" date="2014-10" db="EMBL/GenBank/DDBJ databases">
        <authorList>
            <person name="King R."/>
        </authorList>
    </citation>
    <scope>NUCLEOTIDE SEQUENCE [LARGE SCALE GENOMIC DNA]</scope>
    <source>
        <strain evidence="3">A3/5</strain>
    </source>
</reference>
<feature type="transmembrane region" description="Helical" evidence="1">
    <location>
        <begin position="76"/>
        <end position="99"/>
    </location>
</feature>
<evidence type="ECO:0000313" key="2">
    <source>
        <dbReference type="EMBL" id="CEI65440.1"/>
    </source>
</evidence>
<name>A0A2L2TV89_9HYPO</name>
<keyword evidence="1" id="KW-0472">Membrane</keyword>
<dbReference type="EMBL" id="LN649229">
    <property type="protein sequence ID" value="CEI65440.1"/>
    <property type="molecule type" value="Genomic_DNA"/>
</dbReference>
<dbReference type="AlphaFoldDB" id="A0A2L2TV89"/>